<sequence>MRYIYLFFIAIAFLMIIPSAYAEIKHISLNERMFEIGKVPILKINIVADPQHIPNLEFVLVQKKSEERLVVRQQNQFILVVMGQEKVYDINAKLIVRYSNPIGSIPLFNEIDYVEEVNASSSGYPMQITPNSNSCTLEYDGDKTLWRLAKDYSDIWKTNVYSAMLAVFYANPDGFYQGKINGLRKNAKLSCPSEELLNYYRDNKNAKNIFDSMNSSR</sequence>
<name>Q0HVK5_SHESR</name>
<evidence type="ECO:0000313" key="1">
    <source>
        <dbReference type="EMBL" id="ABI42850.1"/>
    </source>
</evidence>
<dbReference type="KEGG" id="shm:Shewmr7_1861"/>
<accession>Q0HVK5</accession>
<proteinExistence type="predicted"/>
<dbReference type="AlphaFoldDB" id="Q0HVK5"/>
<protein>
    <submittedName>
        <fullName evidence="1">Uncharacterized protein</fullName>
    </submittedName>
</protein>
<dbReference type="HOGENOM" id="CLU_055632_0_0_6"/>
<organism evidence="1">
    <name type="scientific">Shewanella sp. (strain MR-7)</name>
    <dbReference type="NCBI Taxonomy" id="60481"/>
    <lineage>
        <taxon>Bacteria</taxon>
        <taxon>Pseudomonadati</taxon>
        <taxon>Pseudomonadota</taxon>
        <taxon>Gammaproteobacteria</taxon>
        <taxon>Alteromonadales</taxon>
        <taxon>Shewanellaceae</taxon>
        <taxon>Shewanella</taxon>
    </lineage>
</organism>
<dbReference type="EMBL" id="CP000444">
    <property type="protein sequence ID" value="ABI42850.1"/>
    <property type="molecule type" value="Genomic_DNA"/>
</dbReference>
<gene>
    <name evidence="1" type="ordered locus">Shewmr7_1861</name>
</gene>
<reference evidence="1" key="1">
    <citation type="submission" date="2006-08" db="EMBL/GenBank/DDBJ databases">
        <title>Complete sequence of Chromosome1 of Shewanella sp. MR-7.</title>
        <authorList>
            <consortium name="US DOE Joint Genome Institute"/>
            <person name="Copeland A."/>
            <person name="Lucas S."/>
            <person name="Lapidus A."/>
            <person name="Barry K."/>
            <person name="Detter J.C."/>
            <person name="Glavina del Rio T."/>
            <person name="Hammon N."/>
            <person name="Israni S."/>
            <person name="Dalin E."/>
            <person name="Tice H."/>
            <person name="Pitluck S."/>
            <person name="Kiss H."/>
            <person name="Brettin T."/>
            <person name="Bruce D."/>
            <person name="Han C."/>
            <person name="Tapia R."/>
            <person name="Gilna P."/>
            <person name="Schmutz J."/>
            <person name="Larimer F."/>
            <person name="Land M."/>
            <person name="Hauser L."/>
            <person name="Kyrpides N."/>
            <person name="Mikhailova N."/>
            <person name="Nealson K."/>
            <person name="Konstantinidis K."/>
            <person name="Klappenbach J."/>
            <person name="Tiedje J."/>
            <person name="Richardson P."/>
        </authorList>
    </citation>
    <scope>NUCLEOTIDE SEQUENCE</scope>
    <source>
        <strain evidence="1">MR-7</strain>
    </source>
</reference>